<dbReference type="PROSITE" id="PS50928">
    <property type="entry name" value="ABC_TM1"/>
    <property type="match status" value="1"/>
</dbReference>
<feature type="transmembrane region" description="Helical" evidence="7">
    <location>
        <begin position="123"/>
        <end position="153"/>
    </location>
</feature>
<evidence type="ECO:0000256" key="2">
    <source>
        <dbReference type="ARBA" id="ARBA00022448"/>
    </source>
</evidence>
<accession>A0ABR5PZV3</accession>
<dbReference type="InterPro" id="IPR035906">
    <property type="entry name" value="MetI-like_sf"/>
</dbReference>
<evidence type="ECO:0000256" key="7">
    <source>
        <dbReference type="RuleBase" id="RU363032"/>
    </source>
</evidence>
<evidence type="ECO:0000256" key="3">
    <source>
        <dbReference type="ARBA" id="ARBA00022475"/>
    </source>
</evidence>
<evidence type="ECO:0000256" key="4">
    <source>
        <dbReference type="ARBA" id="ARBA00022692"/>
    </source>
</evidence>
<comment type="caution">
    <text evidence="9">The sequence shown here is derived from an EMBL/GenBank/DDBJ whole genome shotgun (WGS) entry which is preliminary data.</text>
</comment>
<evidence type="ECO:0000256" key="1">
    <source>
        <dbReference type="ARBA" id="ARBA00004651"/>
    </source>
</evidence>
<evidence type="ECO:0000313" key="9">
    <source>
        <dbReference type="EMBL" id="KRO01926.1"/>
    </source>
</evidence>
<comment type="subcellular location">
    <subcellularLocation>
        <location evidence="1 7">Cell membrane</location>
        <topology evidence="1 7">Multi-pass membrane protein</topology>
    </subcellularLocation>
</comment>
<dbReference type="PANTHER" id="PTHR30151:SF0">
    <property type="entry name" value="ABC TRANSPORTER PERMEASE PROTEIN MJ0413-RELATED"/>
    <property type="match status" value="1"/>
</dbReference>
<evidence type="ECO:0000259" key="8">
    <source>
        <dbReference type="PROSITE" id="PS50928"/>
    </source>
</evidence>
<keyword evidence="10" id="KW-1185">Reference proteome</keyword>
<dbReference type="GeneID" id="84905056"/>
<dbReference type="Pfam" id="PF00528">
    <property type="entry name" value="BPD_transp_1"/>
    <property type="match status" value="1"/>
</dbReference>
<dbReference type="RefSeq" id="WP_003150199.1">
    <property type="nucleotide sequence ID" value="NZ_JQCP01000003.1"/>
</dbReference>
<keyword evidence="4 7" id="KW-0812">Transmembrane</keyword>
<organism evidence="9 10">
    <name type="scientific">Lancefieldella rimae</name>
    <dbReference type="NCBI Taxonomy" id="1383"/>
    <lineage>
        <taxon>Bacteria</taxon>
        <taxon>Bacillati</taxon>
        <taxon>Actinomycetota</taxon>
        <taxon>Coriobacteriia</taxon>
        <taxon>Coriobacteriales</taxon>
        <taxon>Atopobiaceae</taxon>
        <taxon>Lancefieldella</taxon>
    </lineage>
</organism>
<keyword evidence="2 7" id="KW-0813">Transport</keyword>
<feature type="domain" description="ABC transmembrane type-1" evidence="8">
    <location>
        <begin position="76"/>
        <end position="256"/>
    </location>
</feature>
<feature type="transmembrane region" description="Helical" evidence="7">
    <location>
        <begin position="80"/>
        <end position="102"/>
    </location>
</feature>
<proteinExistence type="inferred from homology"/>
<dbReference type="Gene3D" id="1.10.3720.10">
    <property type="entry name" value="MetI-like"/>
    <property type="match status" value="1"/>
</dbReference>
<feature type="transmembrane region" description="Helical" evidence="7">
    <location>
        <begin position="27"/>
        <end position="47"/>
    </location>
</feature>
<name>A0ABR5PZV3_9ACTN</name>
<sequence length="271" mass="29804">MPKHTPQRSFKTHLFLRGQTDRLSSGVLRLLAILFWLVIWQLAALFVGKQFILPSPLETLGCLGTLIGTGEFWVITAHSLLHIALGFFSALVGGVLASVASYRIRLIKTLISPLIMAIKSIPVASFVILLLVWMHASYLSVVVAHLIAFPIIYTNLLRGLESTDTKLLEMADIFQIQGCARIRSLYLSQVLPYFEAATSLALGFCWKAGIAAEVISTPASSIGGELYSAKVFLDTPNLFAWTVVIVCISALIEKGFSRLIRMIVRRIEEGA</sequence>
<dbReference type="PANTHER" id="PTHR30151">
    <property type="entry name" value="ALKANE SULFONATE ABC TRANSPORTER-RELATED, MEMBRANE SUBUNIT"/>
    <property type="match status" value="1"/>
</dbReference>
<keyword evidence="5 7" id="KW-1133">Transmembrane helix</keyword>
<dbReference type="InterPro" id="IPR000515">
    <property type="entry name" value="MetI-like"/>
</dbReference>
<evidence type="ECO:0000313" key="10">
    <source>
        <dbReference type="Proteomes" id="UP000051927"/>
    </source>
</evidence>
<protein>
    <submittedName>
        <fullName evidence="9">Binding-protein-dependent transport systems inner membrane component</fullName>
    </submittedName>
</protein>
<dbReference type="SUPFAM" id="SSF161098">
    <property type="entry name" value="MetI-like"/>
    <property type="match status" value="1"/>
</dbReference>
<dbReference type="EMBL" id="JQCP01000003">
    <property type="protein sequence ID" value="KRO01926.1"/>
    <property type="molecule type" value="Genomic_DNA"/>
</dbReference>
<keyword evidence="3" id="KW-1003">Cell membrane</keyword>
<comment type="similarity">
    <text evidence="7">Belongs to the binding-protein-dependent transport system permease family.</text>
</comment>
<feature type="transmembrane region" description="Helical" evidence="7">
    <location>
        <begin position="238"/>
        <end position="256"/>
    </location>
</feature>
<gene>
    <name evidence="9" type="ORF">IV60_GL001174</name>
</gene>
<dbReference type="Proteomes" id="UP000051927">
    <property type="component" value="Unassembled WGS sequence"/>
</dbReference>
<evidence type="ECO:0000256" key="6">
    <source>
        <dbReference type="ARBA" id="ARBA00023136"/>
    </source>
</evidence>
<reference evidence="9 10" key="1">
    <citation type="journal article" date="2015" name="Genome Announc.">
        <title>Expanding the biotechnology potential of lactobacilli through comparative genomics of 213 strains and associated genera.</title>
        <authorList>
            <person name="Sun Z."/>
            <person name="Harris H.M."/>
            <person name="McCann A."/>
            <person name="Guo C."/>
            <person name="Argimon S."/>
            <person name="Zhang W."/>
            <person name="Yang X."/>
            <person name="Jeffery I.B."/>
            <person name="Cooney J.C."/>
            <person name="Kagawa T.F."/>
            <person name="Liu W."/>
            <person name="Song Y."/>
            <person name="Salvetti E."/>
            <person name="Wrobel A."/>
            <person name="Rasinkangas P."/>
            <person name="Parkhill J."/>
            <person name="Rea M.C."/>
            <person name="O'Sullivan O."/>
            <person name="Ritari J."/>
            <person name="Douillard F.P."/>
            <person name="Paul Ross R."/>
            <person name="Yang R."/>
            <person name="Briner A.E."/>
            <person name="Felis G.E."/>
            <person name="de Vos W.M."/>
            <person name="Barrangou R."/>
            <person name="Klaenhammer T.R."/>
            <person name="Caufield P.W."/>
            <person name="Cui Y."/>
            <person name="Zhang H."/>
            <person name="O'Toole P.W."/>
        </authorList>
    </citation>
    <scope>NUCLEOTIDE SEQUENCE [LARGE SCALE GENOMIC DNA]</scope>
    <source>
        <strain evidence="9 10">DSM 7090</strain>
    </source>
</reference>
<keyword evidence="6 7" id="KW-0472">Membrane</keyword>
<evidence type="ECO:0000256" key="5">
    <source>
        <dbReference type="ARBA" id="ARBA00022989"/>
    </source>
</evidence>